<protein>
    <submittedName>
        <fullName evidence="1">Uncharacterized protein</fullName>
    </submittedName>
</protein>
<evidence type="ECO:0000313" key="1">
    <source>
        <dbReference type="EMBL" id="NSL87029.1"/>
    </source>
</evidence>
<dbReference type="GO" id="GO:0008237">
    <property type="term" value="F:metallopeptidase activity"/>
    <property type="evidence" value="ECO:0007669"/>
    <property type="project" value="InterPro"/>
</dbReference>
<dbReference type="OrthoDB" id="9815928at2"/>
<dbReference type="Pfam" id="PF12388">
    <property type="entry name" value="Peptidase_M57"/>
    <property type="match status" value="1"/>
</dbReference>
<dbReference type="InterPro" id="IPR024079">
    <property type="entry name" value="MetalloPept_cat_dom_sf"/>
</dbReference>
<keyword evidence="2" id="KW-1185">Reference proteome</keyword>
<comment type="caution">
    <text evidence="1">The sequence shown here is derived from an EMBL/GenBank/DDBJ whole genome shotgun (WGS) entry which is preliminary data.</text>
</comment>
<dbReference type="SUPFAM" id="SSF69318">
    <property type="entry name" value="Integrin alpha N-terminal domain"/>
    <property type="match status" value="1"/>
</dbReference>
<proteinExistence type="predicted"/>
<dbReference type="Gene3D" id="3.40.390.10">
    <property type="entry name" value="Collagenase (Catalytic Domain)"/>
    <property type="match status" value="1"/>
</dbReference>
<dbReference type="InterPro" id="IPR028994">
    <property type="entry name" value="Integrin_alpha_N"/>
</dbReference>
<dbReference type="EMBL" id="RIAR02000001">
    <property type="protein sequence ID" value="NSL87029.1"/>
    <property type="molecule type" value="Genomic_DNA"/>
</dbReference>
<name>A0A433WMV4_9BACT</name>
<reference evidence="1" key="1">
    <citation type="submission" date="2020-05" db="EMBL/GenBank/DDBJ databases">
        <title>Chitinophaga laudate sp. nov., isolated from a tropical peat swamp.</title>
        <authorList>
            <person name="Goh C.B.S."/>
            <person name="Lee M.S."/>
            <person name="Parimannan S."/>
            <person name="Pasbakhsh P."/>
            <person name="Yule C.M."/>
            <person name="Rajandas H."/>
            <person name="Loke S."/>
            <person name="Croft L."/>
            <person name="Tan J.B.L."/>
        </authorList>
    </citation>
    <scope>NUCLEOTIDE SEQUENCE</scope>
    <source>
        <strain evidence="1">Mgbs1</strain>
    </source>
</reference>
<accession>A0A433WMV4</accession>
<dbReference type="Proteomes" id="UP000281028">
    <property type="component" value="Unassembled WGS sequence"/>
</dbReference>
<dbReference type="SUPFAM" id="SSF55486">
    <property type="entry name" value="Metalloproteases ('zincins'), catalytic domain"/>
    <property type="match status" value="1"/>
</dbReference>
<gene>
    <name evidence="1" type="ORF">ECE50_009320</name>
</gene>
<dbReference type="AlphaFoldDB" id="A0A433WMV4"/>
<sequence length="546" mass="59820">MKAIFFYLRKYWQGTAPKVVVAQTEQYRTHNLISISGSRVITISVTGLSASYVSAIDEAIARYNALMMRLTFRRVAGNADINIQNAYLGHNVLGMSGFPDGNGNPYNLIYLNVRILGFTPDQGYLATIIAHEIGHAIGLRHTDYFNRSYSCGYVDSDNNEGQGSEGAIHIPGTPTAEEPNSFMLACSNGTNRPFNENDQKALKALYPRVGFGHYDLLSTADRMFPFDYTGSGKADHLVLYRPGTGIFSILKNTNGTFSQVFASNYQGVGGFDLRSTLDKVFPFDYTGSGKADHLVLYRPGSGILNILKNTNGTFTQVFASNNQGVGGYDLRSTLDQIFPFDYTGSGKADHLVLYRPGSGILNIVKNTNGSFTQVFASNFQGVGGYDLRVEDDKVFAYDYTGSGKADHLVLYRPGYGTFNIVKNMNGSFTQVFASNNQGVGSYDLRSTLDLVFPFDYTGSGKEDHLVLYRPGSGILNVVKNVNGSFTQVFASNFQGVGGYDLRSAADKVISFDFNGNGKADHLIAYRPGDGFVNIIRNNSGFFEIIY</sequence>
<organism evidence="1 2">
    <name type="scientific">Chitinophaga solisilvae</name>
    <dbReference type="NCBI Taxonomy" id="1233460"/>
    <lineage>
        <taxon>Bacteria</taxon>
        <taxon>Pseudomonadati</taxon>
        <taxon>Bacteroidota</taxon>
        <taxon>Chitinophagia</taxon>
        <taxon>Chitinophagales</taxon>
        <taxon>Chitinophagaceae</taxon>
        <taxon>Chitinophaga</taxon>
    </lineage>
</organism>
<dbReference type="InterPro" id="IPR024653">
    <property type="entry name" value="Peptidase_M10/M27/M57"/>
</dbReference>
<evidence type="ECO:0000313" key="2">
    <source>
        <dbReference type="Proteomes" id="UP000281028"/>
    </source>
</evidence>